<feature type="region of interest" description="Disordered" evidence="1">
    <location>
        <begin position="1"/>
        <end position="23"/>
    </location>
</feature>
<protein>
    <recommendedName>
        <fullName evidence="2">PilZ domain-containing protein</fullName>
    </recommendedName>
</protein>
<gene>
    <name evidence="3" type="ORF">Nkreftii_003422</name>
</gene>
<dbReference type="SUPFAM" id="SSF141371">
    <property type="entry name" value="PilZ domain-like"/>
    <property type="match status" value="1"/>
</dbReference>
<evidence type="ECO:0000313" key="3">
    <source>
        <dbReference type="EMBL" id="QPD05648.1"/>
    </source>
</evidence>
<sequence>MRQTKESRHSQGQHSRDSIERRKRGRTIVSFGLMYSGFNGEDVLIGDGTVVDLSEGGIGIRGNCPVQVGTELTLFLYLPDEEDPLFILEATVAWSVGSLFGVALKNLSLPEGDRMRLFLHTQSIGQA</sequence>
<proteinExistence type="predicted"/>
<dbReference type="GO" id="GO:0035438">
    <property type="term" value="F:cyclic-di-GMP binding"/>
    <property type="evidence" value="ECO:0007669"/>
    <property type="project" value="InterPro"/>
</dbReference>
<dbReference type="InterPro" id="IPR009875">
    <property type="entry name" value="PilZ_domain"/>
</dbReference>
<dbReference type="Pfam" id="PF07238">
    <property type="entry name" value="PilZ"/>
    <property type="match status" value="1"/>
</dbReference>
<evidence type="ECO:0000256" key="1">
    <source>
        <dbReference type="SAM" id="MobiDB-lite"/>
    </source>
</evidence>
<dbReference type="AlphaFoldDB" id="A0A7S8FH26"/>
<organism evidence="3 4">
    <name type="scientific">Candidatus Nitrospira kreftii</name>
    <dbReference type="NCBI Taxonomy" id="2652173"/>
    <lineage>
        <taxon>Bacteria</taxon>
        <taxon>Pseudomonadati</taxon>
        <taxon>Nitrospirota</taxon>
        <taxon>Nitrospiria</taxon>
        <taxon>Nitrospirales</taxon>
        <taxon>Nitrospiraceae</taxon>
        <taxon>Nitrospira</taxon>
    </lineage>
</organism>
<evidence type="ECO:0000313" key="4">
    <source>
        <dbReference type="Proteomes" id="UP000593737"/>
    </source>
</evidence>
<evidence type="ECO:0000259" key="2">
    <source>
        <dbReference type="Pfam" id="PF07238"/>
    </source>
</evidence>
<feature type="compositionally biased region" description="Basic and acidic residues" evidence="1">
    <location>
        <begin position="1"/>
        <end position="20"/>
    </location>
</feature>
<dbReference type="Gene3D" id="2.40.10.220">
    <property type="entry name" value="predicted glycosyltransferase like domains"/>
    <property type="match status" value="1"/>
</dbReference>
<dbReference type="KEGG" id="nkf:Nkreftii_003422"/>
<feature type="domain" description="PilZ" evidence="2">
    <location>
        <begin position="20"/>
        <end position="116"/>
    </location>
</feature>
<dbReference type="EMBL" id="CP047423">
    <property type="protein sequence ID" value="QPD05648.1"/>
    <property type="molecule type" value="Genomic_DNA"/>
</dbReference>
<name>A0A7S8FH26_9BACT</name>
<accession>A0A7S8FH26</accession>
<reference evidence="3 4" key="1">
    <citation type="journal article" date="2020" name="ISME J.">
        <title>Enrichment and physiological characterization of a novel comammox Nitrospira indicates ammonium inhibition of complete nitrification.</title>
        <authorList>
            <person name="Sakoula D."/>
            <person name="Koch H."/>
            <person name="Frank J."/>
            <person name="Jetten M.S.M."/>
            <person name="van Kessel M.A.H.J."/>
            <person name="Lucker S."/>
        </authorList>
    </citation>
    <scope>NUCLEOTIDE SEQUENCE [LARGE SCALE GENOMIC DNA]</scope>
    <source>
        <strain evidence="3">Comreactor17</strain>
    </source>
</reference>
<dbReference type="Proteomes" id="UP000593737">
    <property type="component" value="Chromosome"/>
</dbReference>